<name>A0AAE8SUT7_9PEZI</name>
<accession>A0AAE8SUT7</accession>
<keyword evidence="3" id="KW-1185">Reference proteome</keyword>
<dbReference type="EMBL" id="ONZQ02000005">
    <property type="protein sequence ID" value="SPO02040.1"/>
    <property type="molecule type" value="Genomic_DNA"/>
</dbReference>
<evidence type="ECO:0000313" key="2">
    <source>
        <dbReference type="EMBL" id="SPO02040.1"/>
    </source>
</evidence>
<gene>
    <name evidence="2" type="ORF">DNG_04713</name>
</gene>
<reference evidence="2" key="1">
    <citation type="submission" date="2018-03" db="EMBL/GenBank/DDBJ databases">
        <authorList>
            <person name="Guldener U."/>
        </authorList>
    </citation>
    <scope>NUCLEOTIDE SEQUENCE</scope>
</reference>
<evidence type="ECO:0000313" key="3">
    <source>
        <dbReference type="Proteomes" id="UP001187682"/>
    </source>
</evidence>
<protein>
    <submittedName>
        <fullName evidence="2">Uncharacterized protein</fullName>
    </submittedName>
</protein>
<evidence type="ECO:0000256" key="1">
    <source>
        <dbReference type="SAM" id="MobiDB-lite"/>
    </source>
</evidence>
<proteinExistence type="predicted"/>
<sequence length="337" mass="37600">MAPPDRPELTLLGLPHEVRLQILKESIAVHRPTPTSPSDSRDRVLFRYRNESLYTDRTCIYVEPSDRIKSAQLSLLATNHQVREETLFAIESVQNEPYRIDVMFNERLDAMDRSMRLRWDLMVFHTLWLLRAFSRPGATCQDHVKDVEIIDRARLQGNGSGGGGDGDGDASGASPAVRRESEGPHVWGTIGCLTVDFVEGVPGDIDERNELVYVTTLLALEVGGGSLGRELNELPSPSSILARGLGDSLNWAMLSSFPWELFGYLLVANVGGFNILVNGELCQAYDMTTIFCAKFMAYSEAYSELPYHWRWLSQTAERRKKLGMWAGVTGDEQASAS</sequence>
<dbReference type="AlphaFoldDB" id="A0AAE8SUT7"/>
<feature type="region of interest" description="Disordered" evidence="1">
    <location>
        <begin position="155"/>
        <end position="182"/>
    </location>
</feature>
<dbReference type="Proteomes" id="UP001187682">
    <property type="component" value="Unassembled WGS sequence"/>
</dbReference>
<comment type="caution">
    <text evidence="2">The sequence shown here is derived from an EMBL/GenBank/DDBJ whole genome shotgun (WGS) entry which is preliminary data.</text>
</comment>
<organism evidence="2 3">
    <name type="scientific">Cephalotrichum gorgonifer</name>
    <dbReference type="NCBI Taxonomy" id="2041049"/>
    <lineage>
        <taxon>Eukaryota</taxon>
        <taxon>Fungi</taxon>
        <taxon>Dikarya</taxon>
        <taxon>Ascomycota</taxon>
        <taxon>Pezizomycotina</taxon>
        <taxon>Sordariomycetes</taxon>
        <taxon>Hypocreomycetidae</taxon>
        <taxon>Microascales</taxon>
        <taxon>Microascaceae</taxon>
        <taxon>Cephalotrichum</taxon>
    </lineage>
</organism>